<feature type="transmembrane region" description="Helical" evidence="6">
    <location>
        <begin position="132"/>
        <end position="153"/>
    </location>
</feature>
<keyword evidence="5 6" id="KW-0472">Membrane</keyword>
<sequence>MSFRAAASRSIASSASNASFDGLIRMRVVSSEKHSLSVSRFVPTAVKGTRFYGLAHRNKPEIKRFVKFAVVGAGGLVIDIGLLNIFERHLGMPVPPAVALAFIIAATNNFIWNRLWVYPESRTQKKRRQMPVFLAVNAAGLLINELIFLLFQAPITALVRLIPIPFFQAHYRGIGLNVTKLIAAVVVMLWNFFVNRFVTFRNVAWKRNIPAEIEPADSAL</sequence>
<dbReference type="InterPro" id="IPR007267">
    <property type="entry name" value="GtrA_DPMS_TM"/>
</dbReference>
<evidence type="ECO:0000256" key="6">
    <source>
        <dbReference type="SAM" id="Phobius"/>
    </source>
</evidence>
<feature type="transmembrane region" description="Helical" evidence="6">
    <location>
        <begin position="92"/>
        <end position="111"/>
    </location>
</feature>
<dbReference type="PANTHER" id="PTHR38459:SF1">
    <property type="entry name" value="PROPHAGE BACTOPRENOL-LINKED GLUCOSE TRANSLOCASE HOMOLOG"/>
    <property type="match status" value="1"/>
</dbReference>
<dbReference type="PANTHER" id="PTHR38459">
    <property type="entry name" value="PROPHAGE BACTOPRENOL-LINKED GLUCOSE TRANSLOCASE HOMOLOG"/>
    <property type="match status" value="1"/>
</dbReference>
<dbReference type="GO" id="GO:0005886">
    <property type="term" value="C:plasma membrane"/>
    <property type="evidence" value="ECO:0007669"/>
    <property type="project" value="TreeGrafter"/>
</dbReference>
<evidence type="ECO:0000256" key="5">
    <source>
        <dbReference type="ARBA" id="ARBA00023136"/>
    </source>
</evidence>
<feature type="transmembrane region" description="Helical" evidence="6">
    <location>
        <begin position="173"/>
        <end position="193"/>
    </location>
</feature>
<keyword evidence="3 6" id="KW-0812">Transmembrane</keyword>
<gene>
    <name evidence="8" type="ORF">CUN48_12940</name>
</gene>
<dbReference type="EMBL" id="PGTN01000125">
    <property type="protein sequence ID" value="PJF46610.1"/>
    <property type="molecule type" value="Genomic_DNA"/>
</dbReference>
<evidence type="ECO:0000313" key="8">
    <source>
        <dbReference type="EMBL" id="PJF46610.1"/>
    </source>
</evidence>
<organism evidence="8 9">
    <name type="scientific">Candidatus Thermofonsia Clade 3 bacterium</name>
    <dbReference type="NCBI Taxonomy" id="2364212"/>
    <lineage>
        <taxon>Bacteria</taxon>
        <taxon>Bacillati</taxon>
        <taxon>Chloroflexota</taxon>
        <taxon>Candidatus Thermofontia</taxon>
        <taxon>Candidatus Thermofonsia Clade 3</taxon>
    </lineage>
</organism>
<feature type="transmembrane region" description="Helical" evidence="6">
    <location>
        <begin position="65"/>
        <end position="86"/>
    </location>
</feature>
<keyword evidence="4 6" id="KW-1133">Transmembrane helix</keyword>
<comment type="caution">
    <text evidence="8">The sequence shown here is derived from an EMBL/GenBank/DDBJ whole genome shotgun (WGS) entry which is preliminary data.</text>
</comment>
<dbReference type="Proteomes" id="UP000230790">
    <property type="component" value="Unassembled WGS sequence"/>
</dbReference>
<comment type="similarity">
    <text evidence="2">Belongs to the GtrA family.</text>
</comment>
<proteinExistence type="inferred from homology"/>
<reference evidence="8 9" key="1">
    <citation type="submission" date="2017-11" db="EMBL/GenBank/DDBJ databases">
        <title>Evolution of Phototrophy in the Chloroflexi Phylum Driven by Horizontal Gene Transfer.</title>
        <authorList>
            <person name="Ward L.M."/>
            <person name="Hemp J."/>
            <person name="Shih P.M."/>
            <person name="Mcglynn S.E."/>
            <person name="Fischer W."/>
        </authorList>
    </citation>
    <scope>NUCLEOTIDE SEQUENCE [LARGE SCALE GENOMIC DNA]</scope>
    <source>
        <strain evidence="8">JP3_7</strain>
    </source>
</reference>
<feature type="domain" description="GtrA/DPMS transmembrane" evidence="7">
    <location>
        <begin position="67"/>
        <end position="200"/>
    </location>
</feature>
<name>A0A2M8QA27_9CHLR</name>
<dbReference type="AlphaFoldDB" id="A0A2M8QA27"/>
<accession>A0A2M8QA27</accession>
<protein>
    <recommendedName>
        <fullName evidence="7">GtrA/DPMS transmembrane domain-containing protein</fullName>
    </recommendedName>
</protein>
<dbReference type="InterPro" id="IPR051401">
    <property type="entry name" value="GtrA_CellWall_Glycosyl"/>
</dbReference>
<dbReference type="Pfam" id="PF04138">
    <property type="entry name" value="GtrA_DPMS_TM"/>
    <property type="match status" value="1"/>
</dbReference>
<comment type="subcellular location">
    <subcellularLocation>
        <location evidence="1">Membrane</location>
        <topology evidence="1">Multi-pass membrane protein</topology>
    </subcellularLocation>
</comment>
<dbReference type="GO" id="GO:0000271">
    <property type="term" value="P:polysaccharide biosynthetic process"/>
    <property type="evidence" value="ECO:0007669"/>
    <property type="project" value="InterPro"/>
</dbReference>
<evidence type="ECO:0000256" key="2">
    <source>
        <dbReference type="ARBA" id="ARBA00009399"/>
    </source>
</evidence>
<evidence type="ECO:0000313" key="9">
    <source>
        <dbReference type="Proteomes" id="UP000230790"/>
    </source>
</evidence>
<evidence type="ECO:0000256" key="3">
    <source>
        <dbReference type="ARBA" id="ARBA00022692"/>
    </source>
</evidence>
<evidence type="ECO:0000259" key="7">
    <source>
        <dbReference type="Pfam" id="PF04138"/>
    </source>
</evidence>
<evidence type="ECO:0000256" key="4">
    <source>
        <dbReference type="ARBA" id="ARBA00022989"/>
    </source>
</evidence>
<evidence type="ECO:0000256" key="1">
    <source>
        <dbReference type="ARBA" id="ARBA00004141"/>
    </source>
</evidence>